<organism evidence="2 3">
    <name type="scientific">Flammeovirga pectinis</name>
    <dbReference type="NCBI Taxonomy" id="2494373"/>
    <lineage>
        <taxon>Bacteria</taxon>
        <taxon>Pseudomonadati</taxon>
        <taxon>Bacteroidota</taxon>
        <taxon>Cytophagia</taxon>
        <taxon>Cytophagales</taxon>
        <taxon>Flammeovirgaceae</taxon>
        <taxon>Flammeovirga</taxon>
    </lineage>
</organism>
<keyword evidence="3" id="KW-1185">Reference proteome</keyword>
<dbReference type="Gene3D" id="1.50.10.20">
    <property type="match status" value="1"/>
</dbReference>
<evidence type="ECO:0000313" key="2">
    <source>
        <dbReference type="EMBL" id="AZQ64762.1"/>
    </source>
</evidence>
<dbReference type="GO" id="GO:0031179">
    <property type="term" value="P:peptide modification"/>
    <property type="evidence" value="ECO:0007669"/>
    <property type="project" value="InterPro"/>
</dbReference>
<name>A0A3S9P9K5_9BACT</name>
<protein>
    <recommendedName>
        <fullName evidence="4">Lanthionine synthetase C-like protein</fullName>
    </recommendedName>
</protein>
<dbReference type="KEGG" id="fll:EI427_21290"/>
<sequence length="595" mass="69741">MQIFTEQLFRIILFESRINKKNQSIHWETIERSYAKNIFDRKSLFGILNGNLGIILFLITYYKHSIDKKEVRELIDKGLQECILHYENKNCKIGFYDGIGGLIFVLLEVYKLFSEQQYLDKANKLTEKKTNKFDCIKVNLEEGLAGYLLSLLHLYQVSSLEYLKNEIIECLNVIIGKARFSKGGVFWDEDMNSFAPVMGFLKGNSGIIFTLLEVQKQFVIEDKLYKKIITEAILFENTYFSTEKGSWVNTLNCDYYFGDIYKTEKIFNSTNEFSFKKGINSPFWDLGDVGFLISRSKDSNEYKLVIDSLNTLVENYLQQTHTHSQIELNKIGGVIISLYALGELSVDYNLDLIIDTISKSDTASSHYLNEHISDLSFFKGIVGKGYLILKLKERNISSVLTPFTGERKEQKEFLDIDVWAEILKCQLNKLSINFKINKPKLELFYDLFDVFFKQEFIENQFLQASLIEEKIKFRLRSKEENWLYVMANYKKNSQQNFKLKSNEKIKRKDNLFTFFDKIDNKNYILFPHPKGSILKKEISSIDSFLLNEVRNNAIDYHHLLEVMLQSNNSFQKMEKEHLENRIQELLKNGFIEKVN</sequence>
<evidence type="ECO:0000256" key="1">
    <source>
        <dbReference type="SAM" id="Phobius"/>
    </source>
</evidence>
<dbReference type="SMART" id="SM01260">
    <property type="entry name" value="LANC_like"/>
    <property type="match status" value="1"/>
</dbReference>
<reference evidence="2 3" key="1">
    <citation type="submission" date="2018-12" db="EMBL/GenBank/DDBJ databases">
        <title>Flammeovirga pectinis sp. nov., isolated from the gut of the Korean scallop, Patinopecten yessoensis.</title>
        <authorList>
            <person name="Bae J.-W."/>
            <person name="Jeong Y.-S."/>
            <person name="Kang W."/>
        </authorList>
    </citation>
    <scope>NUCLEOTIDE SEQUENCE [LARGE SCALE GENOMIC DNA]</scope>
    <source>
        <strain evidence="2 3">L12M1</strain>
    </source>
</reference>
<gene>
    <name evidence="2" type="ORF">EI427_21290</name>
</gene>
<keyword evidence="1" id="KW-0472">Membrane</keyword>
<keyword evidence="1" id="KW-1133">Transmembrane helix</keyword>
<dbReference type="RefSeq" id="WP_126618796.1">
    <property type="nucleotide sequence ID" value="NZ_CP034563.1"/>
</dbReference>
<feature type="transmembrane region" description="Helical" evidence="1">
    <location>
        <begin position="43"/>
        <end position="62"/>
    </location>
</feature>
<dbReference type="Proteomes" id="UP000267268">
    <property type="component" value="Chromosome 2"/>
</dbReference>
<dbReference type="Pfam" id="PF05147">
    <property type="entry name" value="LANC_like"/>
    <property type="match status" value="1"/>
</dbReference>
<dbReference type="AlphaFoldDB" id="A0A3S9P9K5"/>
<evidence type="ECO:0008006" key="4">
    <source>
        <dbReference type="Google" id="ProtNLM"/>
    </source>
</evidence>
<dbReference type="SUPFAM" id="SSF158745">
    <property type="entry name" value="LanC-like"/>
    <property type="match status" value="1"/>
</dbReference>
<proteinExistence type="predicted"/>
<keyword evidence="1" id="KW-0812">Transmembrane</keyword>
<dbReference type="EMBL" id="CP034563">
    <property type="protein sequence ID" value="AZQ64762.1"/>
    <property type="molecule type" value="Genomic_DNA"/>
</dbReference>
<dbReference type="PRINTS" id="PR01950">
    <property type="entry name" value="LANCSUPER"/>
</dbReference>
<dbReference type="OrthoDB" id="9148343at2"/>
<dbReference type="InterPro" id="IPR007822">
    <property type="entry name" value="LANC-like"/>
</dbReference>
<evidence type="ECO:0000313" key="3">
    <source>
        <dbReference type="Proteomes" id="UP000267268"/>
    </source>
</evidence>
<accession>A0A3S9P9K5</accession>